<sequence length="336" mass="38461">MLKLALISLSIFTLTGCSPQPSEIYHEYQNRLSTALNSTTPDIPDSRSLHHPNVTRPTSTLSISIIELANINHCRLSQTIAKRNNQLGKVQLPSEALKYSIQFVQQANECINSGQTNNPLIKDKLLEARREKQQQLNLFFEHMLFSERELKQFTHLAATEVSFDRHSELQNQTLEALAQLVQLKQLLSQKDKIENLEATEITTVLKKLHKNAFVQRVITSARQQVLLNQATSAWLHTVDIENTVCPSGKNKQKAHILNNIFSKYYLGQLQGYQAQLTSMLQKVSPFLAALWQNHPELVQWVDENDPQSLLTQLKSSAISHVKWWQTFYKTCKIRPQ</sequence>
<keyword evidence="2" id="KW-1185">Reference proteome</keyword>
<evidence type="ECO:0008006" key="3">
    <source>
        <dbReference type="Google" id="ProtNLM"/>
    </source>
</evidence>
<comment type="caution">
    <text evidence="1">The sequence shown here is derived from an EMBL/GenBank/DDBJ whole genome shotgun (WGS) entry which is preliminary data.</text>
</comment>
<reference evidence="1 2" key="1">
    <citation type="submission" date="2015-03" db="EMBL/GenBank/DDBJ databases">
        <title>Genome sequence of Pseudoalteromonas aurantia.</title>
        <authorList>
            <person name="Xie B.-B."/>
            <person name="Rong J.-C."/>
            <person name="Qin Q.-L."/>
            <person name="Zhang Y.-Z."/>
        </authorList>
    </citation>
    <scope>NUCLEOTIDE SEQUENCE [LARGE SCALE GENOMIC DNA]</scope>
    <source>
        <strain evidence="1 2">208</strain>
    </source>
</reference>
<dbReference type="Pfam" id="PF11279">
    <property type="entry name" value="DUF3080"/>
    <property type="match status" value="1"/>
</dbReference>
<evidence type="ECO:0000313" key="1">
    <source>
        <dbReference type="EMBL" id="MBE0367833.1"/>
    </source>
</evidence>
<name>A0ABR9EDN0_9GAMM</name>
<dbReference type="Proteomes" id="UP000615755">
    <property type="component" value="Unassembled WGS sequence"/>
</dbReference>
<proteinExistence type="predicted"/>
<evidence type="ECO:0000313" key="2">
    <source>
        <dbReference type="Proteomes" id="UP000615755"/>
    </source>
</evidence>
<dbReference type="PROSITE" id="PS51257">
    <property type="entry name" value="PROKAR_LIPOPROTEIN"/>
    <property type="match status" value="1"/>
</dbReference>
<dbReference type="InterPro" id="IPR021431">
    <property type="entry name" value="DUF3080"/>
</dbReference>
<dbReference type="EMBL" id="AQGV01000012">
    <property type="protein sequence ID" value="MBE0367833.1"/>
    <property type="molecule type" value="Genomic_DNA"/>
</dbReference>
<protein>
    <recommendedName>
        <fullName evidence="3">DUF3080 domain-containing protein</fullName>
    </recommendedName>
</protein>
<organism evidence="1 2">
    <name type="scientific">Pseudoalteromonas aurantia 208</name>
    <dbReference type="NCBI Taxonomy" id="1314867"/>
    <lineage>
        <taxon>Bacteria</taxon>
        <taxon>Pseudomonadati</taxon>
        <taxon>Pseudomonadota</taxon>
        <taxon>Gammaproteobacteria</taxon>
        <taxon>Alteromonadales</taxon>
        <taxon>Pseudoalteromonadaceae</taxon>
        <taxon>Pseudoalteromonas</taxon>
    </lineage>
</organism>
<gene>
    <name evidence="1" type="ORF">PAUR_a1287</name>
</gene>
<accession>A0ABR9EDN0</accession>
<dbReference type="RefSeq" id="WP_192507204.1">
    <property type="nucleotide sequence ID" value="NZ_AQGV01000012.1"/>
</dbReference>